<proteinExistence type="predicted"/>
<sequence>MGEGTARGAAVFPGSVPVQPAVTAAARTAPVNTIRGLRTPGNVTEMTPEVQRLARVASTIRQMPRRRDVAGAGY</sequence>
<evidence type="ECO:0008006" key="3">
    <source>
        <dbReference type="Google" id="ProtNLM"/>
    </source>
</evidence>
<evidence type="ECO:0000313" key="1">
    <source>
        <dbReference type="EMBL" id="GAA3033048.1"/>
    </source>
</evidence>
<name>A0ABP6L552_9ACTN</name>
<comment type="caution">
    <text evidence="1">The sequence shown here is derived from an EMBL/GenBank/DDBJ whole genome shotgun (WGS) entry which is preliminary data.</text>
</comment>
<accession>A0ABP6L552</accession>
<reference evidence="2" key="1">
    <citation type="journal article" date="2019" name="Int. J. Syst. Evol. Microbiol.">
        <title>The Global Catalogue of Microorganisms (GCM) 10K type strain sequencing project: providing services to taxonomists for standard genome sequencing and annotation.</title>
        <authorList>
            <consortium name="The Broad Institute Genomics Platform"/>
            <consortium name="The Broad Institute Genome Sequencing Center for Infectious Disease"/>
            <person name="Wu L."/>
            <person name="Ma J."/>
        </authorList>
    </citation>
    <scope>NUCLEOTIDE SEQUENCE [LARGE SCALE GENOMIC DNA]</scope>
    <source>
        <strain evidence="2">JCM 3106</strain>
    </source>
</reference>
<keyword evidence="2" id="KW-1185">Reference proteome</keyword>
<dbReference type="EMBL" id="BAAAWD010000019">
    <property type="protein sequence ID" value="GAA3033048.1"/>
    <property type="molecule type" value="Genomic_DNA"/>
</dbReference>
<gene>
    <name evidence="1" type="ORF">GCM10017559_70470</name>
</gene>
<protein>
    <recommendedName>
        <fullName evidence="3">FXSXX-COOH protein</fullName>
    </recommendedName>
</protein>
<dbReference type="Proteomes" id="UP001499930">
    <property type="component" value="Unassembled WGS sequence"/>
</dbReference>
<organism evidence="1 2">
    <name type="scientific">Streptosporangium longisporum</name>
    <dbReference type="NCBI Taxonomy" id="46187"/>
    <lineage>
        <taxon>Bacteria</taxon>
        <taxon>Bacillati</taxon>
        <taxon>Actinomycetota</taxon>
        <taxon>Actinomycetes</taxon>
        <taxon>Streptosporangiales</taxon>
        <taxon>Streptosporangiaceae</taxon>
        <taxon>Streptosporangium</taxon>
    </lineage>
</organism>
<evidence type="ECO:0000313" key="2">
    <source>
        <dbReference type="Proteomes" id="UP001499930"/>
    </source>
</evidence>